<dbReference type="SUPFAM" id="SSF49562">
    <property type="entry name" value="C2 domain (Calcium/lipid-binding domain, CaLB)"/>
    <property type="match status" value="1"/>
</dbReference>
<dbReference type="InterPro" id="IPR035892">
    <property type="entry name" value="C2_domain_sf"/>
</dbReference>
<evidence type="ECO:0000313" key="3">
    <source>
        <dbReference type="RefSeq" id="XP_014673208.1"/>
    </source>
</evidence>
<evidence type="ECO:0000313" key="2">
    <source>
        <dbReference type="Proteomes" id="UP000695022"/>
    </source>
</evidence>
<dbReference type="InterPro" id="IPR037768">
    <property type="entry name" value="C2B_Copine"/>
</dbReference>
<dbReference type="PANTHER" id="PTHR10857:SF106">
    <property type="entry name" value="C2 DOMAIN-CONTAINING PROTEIN"/>
    <property type="match status" value="1"/>
</dbReference>
<evidence type="ECO:0000259" key="1">
    <source>
        <dbReference type="PROSITE" id="PS50004"/>
    </source>
</evidence>
<accession>A0ABM1ELY7</accession>
<dbReference type="InterPro" id="IPR045052">
    <property type="entry name" value="Copine"/>
</dbReference>
<dbReference type="Pfam" id="PF00168">
    <property type="entry name" value="C2"/>
    <property type="match status" value="1"/>
</dbReference>
<name>A0ABM1ELY7_PRICU</name>
<keyword evidence="2" id="KW-1185">Reference proteome</keyword>
<feature type="domain" description="C2" evidence="1">
    <location>
        <begin position="1"/>
        <end position="106"/>
    </location>
</feature>
<protein>
    <submittedName>
        <fullName evidence="3">Copine-2-like isoform X1</fullName>
    </submittedName>
</protein>
<dbReference type="Proteomes" id="UP000695022">
    <property type="component" value="Unplaced"/>
</dbReference>
<gene>
    <name evidence="3" type="primary">LOC106813555</name>
</gene>
<dbReference type="PROSITE" id="PS50004">
    <property type="entry name" value="C2"/>
    <property type="match status" value="1"/>
</dbReference>
<dbReference type="CDD" id="cd04047">
    <property type="entry name" value="C2B_Copine"/>
    <property type="match status" value="1"/>
</dbReference>
<reference evidence="3" key="1">
    <citation type="submission" date="2025-08" db="UniProtKB">
        <authorList>
            <consortium name="RefSeq"/>
        </authorList>
    </citation>
    <scope>IDENTIFICATION</scope>
</reference>
<dbReference type="RefSeq" id="XP_014673208.1">
    <property type="nucleotide sequence ID" value="XM_014817722.1"/>
</dbReference>
<dbReference type="PANTHER" id="PTHR10857">
    <property type="entry name" value="COPINE"/>
    <property type="match status" value="1"/>
</dbReference>
<dbReference type="InterPro" id="IPR000008">
    <property type="entry name" value="C2_dom"/>
</dbReference>
<dbReference type="GeneID" id="106813555"/>
<sequence>MLWRGIKLDKKDTFGKSDPFLEFHRLVDGGSYQLIHKTEIIENTLNPTWKELKIPVNALAAGDNNRELLIRCYDFDTMNDNDLIGVFMTTPAELIGCATESTSRAFSCINPKKTAKKKYVDSGKIELLHCKITRDYSFLDYIFGGMQLNFSVAVDFTASNGNPTEPGSLHYINL</sequence>
<proteinExistence type="predicted"/>
<dbReference type="Gene3D" id="2.60.40.150">
    <property type="entry name" value="C2 domain"/>
    <property type="match status" value="1"/>
</dbReference>
<organism evidence="2 3">
    <name type="scientific">Priapulus caudatus</name>
    <name type="common">Priapulid worm</name>
    <dbReference type="NCBI Taxonomy" id="37621"/>
    <lineage>
        <taxon>Eukaryota</taxon>
        <taxon>Metazoa</taxon>
        <taxon>Ecdysozoa</taxon>
        <taxon>Scalidophora</taxon>
        <taxon>Priapulida</taxon>
        <taxon>Priapulimorpha</taxon>
        <taxon>Priapulimorphida</taxon>
        <taxon>Priapulidae</taxon>
        <taxon>Priapulus</taxon>
    </lineage>
</organism>